<proteinExistence type="predicted"/>
<dbReference type="Pfam" id="PF06452">
    <property type="entry name" value="CBM9_1"/>
    <property type="match status" value="1"/>
</dbReference>
<feature type="domain" description="Carbohydrate-binding" evidence="1">
    <location>
        <begin position="57"/>
        <end position="211"/>
    </location>
</feature>
<dbReference type="GO" id="GO:0004553">
    <property type="term" value="F:hydrolase activity, hydrolyzing O-glycosyl compounds"/>
    <property type="evidence" value="ECO:0007669"/>
    <property type="project" value="InterPro"/>
</dbReference>
<evidence type="ECO:0000259" key="2">
    <source>
        <dbReference type="Pfam" id="PF19313"/>
    </source>
</evidence>
<dbReference type="GO" id="GO:0030246">
    <property type="term" value="F:carbohydrate binding"/>
    <property type="evidence" value="ECO:0007669"/>
    <property type="project" value="InterPro"/>
</dbReference>
<evidence type="ECO:0000313" key="3">
    <source>
        <dbReference type="EMBL" id="VAW17007.1"/>
    </source>
</evidence>
<dbReference type="Gene3D" id="2.60.40.1190">
    <property type="match status" value="1"/>
</dbReference>
<gene>
    <name evidence="3" type="ORF">MNBD_BACTEROID01-1996</name>
</gene>
<dbReference type="AlphaFoldDB" id="A0A3B0TUB3"/>
<organism evidence="3">
    <name type="scientific">hydrothermal vent metagenome</name>
    <dbReference type="NCBI Taxonomy" id="652676"/>
    <lineage>
        <taxon>unclassified sequences</taxon>
        <taxon>metagenomes</taxon>
        <taxon>ecological metagenomes</taxon>
    </lineage>
</organism>
<feature type="domain" description="DUF5916" evidence="2">
    <location>
        <begin position="254"/>
        <end position="879"/>
    </location>
</feature>
<sequence length="882" mass="101688">MKKNVIAPVLLFLLAVFPNIIKAQDGKYTLSEDSLVNYYASLKRVYYATRIISPPKIDGKLIDDCWEKQGLWSGGFRQQQPLQAQLPTQDTEIKILYDDNNLYVGIRCFDSEPEKIRPILGRRDDYTSGDIAGIAIDSYNDKRTAFEFNVTAAGQRIDMIHLGAYKWDYNWDAVWDGKAFLEDSAWTAEMRIPFSQLRYADKEEQVWGLHIWRWLDRLDEEDQWKLVPVDAPAMVYIFGELRGIKNIKSKRNIEFLPYGKAGYGNTARDKYKYGFGLDGKIGVTSDFTLDYTINPDFGQVEADPSVLNLTSYEIFYSEKRPFFLEGNSILNYRSGGDLLFYSRRVGHAPSDYPSINKENGESLSIPDNTTILSALKLTGKSKKGLSLGIINSMTSKEEATIYSGNTKTNSTVEPFTNYFIGRVKQDINKGNTVIGGMLTSTIRSIKTDNLNFLPERALVGGFDLQHNWKNRKYFFNLKSFFSDVKGSTEAIDRLQRSSRHYYQRPDAAHLKYDPARTSLSGWGGEFSGGKRSGKFRAIGALTWRSPGVDLNDLGYLRQADFVKQKISLRYQVNEPNGIIRNYFLTLRQAHSWSYGGENTGNKFGLHAYIKFNNLWKINFNLARNSNVLDTRQLRGGPALRMDDKGSFEFNIQTNSARNLFLGALYNTDWYSDKISGSNNFSVFVRWQISNRLTLTSRTYYDKTIFNSQFVYHPRWNTTNPMYYIVGKIDQKTLYTTLRMEYFLTPEFSLQYYGSPYASTGRYLDLKQVKSPHAVRLGDRFTPLAITERVVSNANNYLLLDNNNDQIADLQLFDPDFVFQEFRSNFVARWEYKPGSILYLVWTHTRTDLKYGQYDSIDNSFRGIFNLKPQNIFMLKFSYWFSL</sequence>
<dbReference type="InterPro" id="IPR010502">
    <property type="entry name" value="Carb-bd_dom_fam9"/>
</dbReference>
<dbReference type="GO" id="GO:0016052">
    <property type="term" value="P:carbohydrate catabolic process"/>
    <property type="evidence" value="ECO:0007669"/>
    <property type="project" value="InterPro"/>
</dbReference>
<dbReference type="InterPro" id="IPR045670">
    <property type="entry name" value="DUF5916"/>
</dbReference>
<reference evidence="3" key="1">
    <citation type="submission" date="2018-06" db="EMBL/GenBank/DDBJ databases">
        <authorList>
            <person name="Zhirakovskaya E."/>
        </authorList>
    </citation>
    <scope>NUCLEOTIDE SEQUENCE</scope>
</reference>
<dbReference type="Pfam" id="PF19313">
    <property type="entry name" value="DUF5916"/>
    <property type="match status" value="1"/>
</dbReference>
<evidence type="ECO:0000259" key="1">
    <source>
        <dbReference type="Pfam" id="PF06452"/>
    </source>
</evidence>
<dbReference type="SUPFAM" id="SSF49344">
    <property type="entry name" value="CBD9-like"/>
    <property type="match status" value="1"/>
</dbReference>
<name>A0A3B0TUB3_9ZZZZ</name>
<accession>A0A3B0TUB3</accession>
<dbReference type="CDD" id="cd09618">
    <property type="entry name" value="CBM9_like_2"/>
    <property type="match status" value="1"/>
</dbReference>
<protein>
    <submittedName>
        <fullName evidence="3">Uncharacterized protein</fullName>
    </submittedName>
</protein>
<dbReference type="EMBL" id="UOEP01000067">
    <property type="protein sequence ID" value="VAW17007.1"/>
    <property type="molecule type" value="Genomic_DNA"/>
</dbReference>